<reference evidence="4 5" key="1">
    <citation type="journal article" date="2016" name="Int. J. Syst. Evol. Microbiol.">
        <title>Oceanobacillus halophilus sp. nov., a novel moderately halophilic bacterium from a hypersaline lake.</title>
        <authorList>
            <person name="Amoozegar M.A."/>
            <person name="Bagheri M."/>
            <person name="Makhdoumi A."/>
            <person name="Nikou M.M."/>
            <person name="Fazeli S.A.S."/>
            <person name="Schumann P."/>
            <person name="Sproer C."/>
            <person name="Sanchez-Porro C."/>
            <person name="Ventosa A."/>
        </authorList>
    </citation>
    <scope>NUCLEOTIDE SEQUENCE [LARGE SCALE GENOMIC DNA]</scope>
    <source>
        <strain evidence="4 5">DSM 23996</strain>
    </source>
</reference>
<dbReference type="AlphaFoldDB" id="A0A495A5F7"/>
<evidence type="ECO:0000256" key="2">
    <source>
        <dbReference type="ARBA" id="ARBA00023315"/>
    </source>
</evidence>
<dbReference type="InterPro" id="IPR000182">
    <property type="entry name" value="GNAT_dom"/>
</dbReference>
<evidence type="ECO:0000313" key="5">
    <source>
        <dbReference type="Proteomes" id="UP000269301"/>
    </source>
</evidence>
<dbReference type="Gene3D" id="3.40.630.30">
    <property type="match status" value="1"/>
</dbReference>
<protein>
    <submittedName>
        <fullName evidence="4">GNAT family N-acetyltransferase</fullName>
    </submittedName>
</protein>
<dbReference type="Proteomes" id="UP000269301">
    <property type="component" value="Unassembled WGS sequence"/>
</dbReference>
<dbReference type="RefSeq" id="WP_121203776.1">
    <property type="nucleotide sequence ID" value="NZ_RBZP01000003.1"/>
</dbReference>
<feature type="domain" description="N-acetyltransferase" evidence="3">
    <location>
        <begin position="1"/>
        <end position="146"/>
    </location>
</feature>
<dbReference type="PROSITE" id="PS51186">
    <property type="entry name" value="GNAT"/>
    <property type="match status" value="1"/>
</dbReference>
<dbReference type="EMBL" id="RBZP01000003">
    <property type="protein sequence ID" value="RKQ34743.1"/>
    <property type="molecule type" value="Genomic_DNA"/>
</dbReference>
<keyword evidence="1 4" id="KW-0808">Transferase</keyword>
<dbReference type="Pfam" id="PF00583">
    <property type="entry name" value="Acetyltransf_1"/>
    <property type="match status" value="1"/>
</dbReference>
<evidence type="ECO:0000313" key="4">
    <source>
        <dbReference type="EMBL" id="RKQ34743.1"/>
    </source>
</evidence>
<dbReference type="OrthoDB" id="156739at2"/>
<comment type="caution">
    <text evidence="4">The sequence shown here is derived from an EMBL/GenBank/DDBJ whole genome shotgun (WGS) entry which is preliminary data.</text>
</comment>
<evidence type="ECO:0000256" key="1">
    <source>
        <dbReference type="ARBA" id="ARBA00022679"/>
    </source>
</evidence>
<keyword evidence="2" id="KW-0012">Acyltransferase</keyword>
<proteinExistence type="predicted"/>
<dbReference type="SUPFAM" id="SSF55729">
    <property type="entry name" value="Acyl-CoA N-acyltransferases (Nat)"/>
    <property type="match status" value="1"/>
</dbReference>
<sequence>MTIRKASPEETQQILNYALDVMQEATLGHVEPNWEKANQLFAPFLDNGGYYLIHTDNQKIQGWIGISHFYDIYSNQTVGFLTELYVFSPFRKQGIAKSLCEAAIIQLKQEGCRKVQLNVFAGNRAKLLYEKLDFHEVSTIMERDLN</sequence>
<accession>A0A495A5F7</accession>
<evidence type="ECO:0000259" key="3">
    <source>
        <dbReference type="PROSITE" id="PS51186"/>
    </source>
</evidence>
<gene>
    <name evidence="4" type="ORF">D8M06_07455</name>
</gene>
<dbReference type="CDD" id="cd04301">
    <property type="entry name" value="NAT_SF"/>
    <property type="match status" value="1"/>
</dbReference>
<dbReference type="InterPro" id="IPR016181">
    <property type="entry name" value="Acyl_CoA_acyltransferase"/>
</dbReference>
<name>A0A495A5F7_9BACI</name>
<keyword evidence="5" id="KW-1185">Reference proteome</keyword>
<dbReference type="PANTHER" id="PTHR43420">
    <property type="entry name" value="ACETYLTRANSFERASE"/>
    <property type="match status" value="1"/>
</dbReference>
<dbReference type="InterPro" id="IPR050680">
    <property type="entry name" value="YpeA/RimI_acetyltransf"/>
</dbReference>
<dbReference type="GO" id="GO:0016747">
    <property type="term" value="F:acyltransferase activity, transferring groups other than amino-acyl groups"/>
    <property type="evidence" value="ECO:0007669"/>
    <property type="project" value="InterPro"/>
</dbReference>
<organism evidence="4 5">
    <name type="scientific">Oceanobacillus halophilus</name>
    <dbReference type="NCBI Taxonomy" id="930130"/>
    <lineage>
        <taxon>Bacteria</taxon>
        <taxon>Bacillati</taxon>
        <taxon>Bacillota</taxon>
        <taxon>Bacilli</taxon>
        <taxon>Bacillales</taxon>
        <taxon>Bacillaceae</taxon>
        <taxon>Oceanobacillus</taxon>
    </lineage>
</organism>